<protein>
    <recommendedName>
        <fullName evidence="10">DEAH (Asp-Glu-Ala-His) box polypeptide 34</fullName>
    </recommendedName>
</protein>
<dbReference type="InterPro" id="IPR001650">
    <property type="entry name" value="Helicase_C-like"/>
</dbReference>
<dbReference type="FunFam" id="3.40.50.300:FF:000540">
    <property type="entry name" value="probable ATP-dependent RNA helicase DHX34"/>
    <property type="match status" value="1"/>
</dbReference>
<dbReference type="Pfam" id="PF24485">
    <property type="entry name" value="zf-C2H2_DHX34"/>
    <property type="match status" value="1"/>
</dbReference>
<feature type="region of interest" description="Disordered" evidence="5">
    <location>
        <begin position="1077"/>
        <end position="1107"/>
    </location>
</feature>
<dbReference type="GO" id="GO:0016787">
    <property type="term" value="F:hydrolase activity"/>
    <property type="evidence" value="ECO:0007669"/>
    <property type="project" value="UniProtKB-KW"/>
</dbReference>
<dbReference type="InterPro" id="IPR027417">
    <property type="entry name" value="P-loop_NTPase"/>
</dbReference>
<dbReference type="SUPFAM" id="SSF52540">
    <property type="entry name" value="P-loop containing nucleoside triphosphate hydrolases"/>
    <property type="match status" value="1"/>
</dbReference>
<evidence type="ECO:0000259" key="6">
    <source>
        <dbReference type="PROSITE" id="PS51192"/>
    </source>
</evidence>
<feature type="compositionally biased region" description="Basic and acidic residues" evidence="5">
    <location>
        <begin position="711"/>
        <end position="740"/>
    </location>
</feature>
<organism evidence="8 9">
    <name type="scientific">Coilia grayii</name>
    <name type="common">Gray's grenadier anchovy</name>
    <dbReference type="NCBI Taxonomy" id="363190"/>
    <lineage>
        <taxon>Eukaryota</taxon>
        <taxon>Metazoa</taxon>
        <taxon>Chordata</taxon>
        <taxon>Craniata</taxon>
        <taxon>Vertebrata</taxon>
        <taxon>Euteleostomi</taxon>
        <taxon>Actinopterygii</taxon>
        <taxon>Neopterygii</taxon>
        <taxon>Teleostei</taxon>
        <taxon>Clupei</taxon>
        <taxon>Clupeiformes</taxon>
        <taxon>Clupeoidei</taxon>
        <taxon>Engraulidae</taxon>
        <taxon>Coilinae</taxon>
        <taxon>Coilia</taxon>
    </lineage>
</organism>
<dbReference type="GO" id="GO:0004386">
    <property type="term" value="F:helicase activity"/>
    <property type="evidence" value="ECO:0007669"/>
    <property type="project" value="UniProtKB-KW"/>
</dbReference>
<keyword evidence="4" id="KW-0067">ATP-binding</keyword>
<evidence type="ECO:0000256" key="4">
    <source>
        <dbReference type="ARBA" id="ARBA00022840"/>
    </source>
</evidence>
<name>A0ABD1K970_9TELE</name>
<evidence type="ECO:0008006" key="10">
    <source>
        <dbReference type="Google" id="ProtNLM"/>
    </source>
</evidence>
<keyword evidence="1" id="KW-0547">Nucleotide-binding</keyword>
<evidence type="ECO:0000313" key="8">
    <source>
        <dbReference type="EMBL" id="KAL2095700.1"/>
    </source>
</evidence>
<evidence type="ECO:0000259" key="7">
    <source>
        <dbReference type="PROSITE" id="PS51194"/>
    </source>
</evidence>
<gene>
    <name evidence="8" type="ORF">ACEWY4_007848</name>
</gene>
<dbReference type="InterPro" id="IPR007502">
    <property type="entry name" value="Helicase-assoc_dom"/>
</dbReference>
<dbReference type="Gene3D" id="1.20.120.1080">
    <property type="match status" value="1"/>
</dbReference>
<keyword evidence="9" id="KW-1185">Reference proteome</keyword>
<dbReference type="Pfam" id="PF00270">
    <property type="entry name" value="DEAD"/>
    <property type="match status" value="1"/>
</dbReference>
<dbReference type="InterPro" id="IPR056382">
    <property type="entry name" value="DHX34_Znf-C2H2"/>
</dbReference>
<keyword evidence="3" id="KW-0347">Helicase</keyword>
<dbReference type="Proteomes" id="UP001591681">
    <property type="component" value="Unassembled WGS sequence"/>
</dbReference>
<dbReference type="PROSITE" id="PS51192">
    <property type="entry name" value="HELICASE_ATP_BIND_1"/>
    <property type="match status" value="1"/>
</dbReference>
<evidence type="ECO:0000256" key="1">
    <source>
        <dbReference type="ARBA" id="ARBA00022741"/>
    </source>
</evidence>
<dbReference type="SMART" id="SM00847">
    <property type="entry name" value="HA2"/>
    <property type="match status" value="1"/>
</dbReference>
<feature type="compositionally biased region" description="Basic and acidic residues" evidence="5">
    <location>
        <begin position="59"/>
        <end position="71"/>
    </location>
</feature>
<dbReference type="EMBL" id="JBHFQA010000007">
    <property type="protein sequence ID" value="KAL2095700.1"/>
    <property type="molecule type" value="Genomic_DNA"/>
</dbReference>
<feature type="compositionally biased region" description="Low complexity" evidence="5">
    <location>
        <begin position="1096"/>
        <end position="1105"/>
    </location>
</feature>
<feature type="domain" description="Helicase ATP-binding" evidence="6">
    <location>
        <begin position="167"/>
        <end position="327"/>
    </location>
</feature>
<dbReference type="FunFam" id="3.40.50.300:FF:000725">
    <property type="entry name" value="probable ATP-dependent RNA helicase DHX34"/>
    <property type="match status" value="1"/>
</dbReference>
<dbReference type="FunFam" id="1.20.120.1080:FF:000013">
    <property type="entry name" value="ATP-dependent RNA helicase DHX34"/>
    <property type="match status" value="1"/>
</dbReference>
<dbReference type="InterPro" id="IPR048333">
    <property type="entry name" value="HA2_WH"/>
</dbReference>
<dbReference type="GO" id="GO:0005524">
    <property type="term" value="F:ATP binding"/>
    <property type="evidence" value="ECO:0007669"/>
    <property type="project" value="UniProtKB-KW"/>
</dbReference>
<comment type="caution">
    <text evidence="8">The sequence shown here is derived from an EMBL/GenBank/DDBJ whole genome shotgun (WGS) entry which is preliminary data.</text>
</comment>
<proteinExistence type="predicted"/>
<dbReference type="PANTHER" id="PTHR18934:SF221">
    <property type="entry name" value="ATP-DEPENDENT RNA HELICASE DHX34-RELATED"/>
    <property type="match status" value="1"/>
</dbReference>
<dbReference type="InterPro" id="IPR011545">
    <property type="entry name" value="DEAD/DEAH_box_helicase_dom"/>
</dbReference>
<accession>A0ABD1K970</accession>
<evidence type="ECO:0000256" key="5">
    <source>
        <dbReference type="SAM" id="MobiDB-lite"/>
    </source>
</evidence>
<dbReference type="Gene3D" id="3.40.50.300">
    <property type="entry name" value="P-loop containing nucleotide triphosphate hydrolases"/>
    <property type="match status" value="2"/>
</dbReference>
<evidence type="ECO:0000256" key="3">
    <source>
        <dbReference type="ARBA" id="ARBA00022806"/>
    </source>
</evidence>
<dbReference type="InterPro" id="IPR011709">
    <property type="entry name" value="DEAD-box_helicase_OB_fold"/>
</dbReference>
<dbReference type="PANTHER" id="PTHR18934">
    <property type="entry name" value="ATP-DEPENDENT RNA HELICASE"/>
    <property type="match status" value="1"/>
</dbReference>
<reference evidence="8 9" key="1">
    <citation type="submission" date="2024-09" db="EMBL/GenBank/DDBJ databases">
        <title>A chromosome-level genome assembly of Gray's grenadier anchovy, Coilia grayii.</title>
        <authorList>
            <person name="Fu Z."/>
        </authorList>
    </citation>
    <scope>NUCLEOTIDE SEQUENCE [LARGE SCALE GENOMIC DNA]</scope>
    <source>
        <strain evidence="8">G4</strain>
        <tissue evidence="8">Muscle</tissue>
    </source>
</reference>
<dbReference type="AlphaFoldDB" id="A0ABD1K970"/>
<feature type="region of interest" description="Disordered" evidence="5">
    <location>
        <begin position="59"/>
        <end position="78"/>
    </location>
</feature>
<dbReference type="Pfam" id="PF04408">
    <property type="entry name" value="WHD_HA2"/>
    <property type="match status" value="1"/>
</dbReference>
<feature type="domain" description="Helicase C-terminal" evidence="7">
    <location>
        <begin position="363"/>
        <end position="531"/>
    </location>
</feature>
<dbReference type="CDD" id="cd18791">
    <property type="entry name" value="SF2_C_RHA"/>
    <property type="match status" value="1"/>
</dbReference>
<evidence type="ECO:0000313" key="9">
    <source>
        <dbReference type="Proteomes" id="UP001591681"/>
    </source>
</evidence>
<dbReference type="InterPro" id="IPR014001">
    <property type="entry name" value="Helicase_ATP-bd"/>
</dbReference>
<feature type="region of interest" description="Disordered" evidence="5">
    <location>
        <begin position="693"/>
        <end position="768"/>
    </location>
</feature>
<evidence type="ECO:0000256" key="2">
    <source>
        <dbReference type="ARBA" id="ARBA00022801"/>
    </source>
</evidence>
<dbReference type="SMART" id="SM00487">
    <property type="entry name" value="DEXDc"/>
    <property type="match status" value="1"/>
</dbReference>
<keyword evidence="2" id="KW-0378">Hydrolase</keyword>
<dbReference type="PROSITE" id="PS51194">
    <property type="entry name" value="HELICASE_CTER"/>
    <property type="match status" value="1"/>
</dbReference>
<sequence length="1137" mass="128157">MTSMKMDDKWDWDSPQCRAQLDEVFFRQHDYIQAGSQDHKDFWAFFERFQRFKAKKEMSGSKDNKYDDPKCSKSRKSGSLDLGLPKEYDARYKINISVCTKDVEEKMEGCGYRRQTQSGPGKQEITDCRLALLHFLDFSQKQSFNKLAKLRHEQRSLPIFHYRDKIVELVKAHSVVVVAGDTGCGKSTQVPQYLLSSGFTNIACTQPRRIACISLAKRVSFESLNQFGSKVGYQIRFETTRTLATKLLFLTEGLLLRQIQQDPLLSQYQVLIVDEVHERHLHCDFLLGVLRALVGVRPDLRLVLMSATINIKLFSEYFRGAPVLQVPGRLFPIQVIYQPIPPEEQASRSEKLDPRPYLRVLQGIDQRYPTEERGDLLLFLSGVAEISTVLEACQTYATHTQRWIVLPLHSTLSLAQQDKVFDIAPPGVRKCIISTNIAETSVTIDGVRFVVDSGKVKEMSFDPKAKMQRLQEFWISRASSEQRKGRAGRTGPGVCYRLYAESDYDAFAPYPVPEIHRVALDSLVLQMKSMGLGDPGSFSFIDPPPASSIQTAVTYLREQGALDVSGELTTIGSLLAQLPVDVVIGKMLVLGSLFNLVEPVLTIAAALSVQSPFLRSAQHNPDCATARQPLHSNQGDPFTLLNTFNAWVQAKGERGGGSRKWCRRRGLEEQRLYEMVNLRRQFKELLRSHGLLEEGSGGAVTPEERRRRRDRLTERQQLHQLKRQHDLQEGARRKVLRLEEGGQGDSSGSDDDNASQGTGKGKKTEGQNLDIQEVKFKLRHNVDQLQEVASASQDLSSRRQALLKLLLCRGLYPQLALPDEHNATRKDSEQIFHTRNKQGVVIHPTSVFASDPEVLHVPEQEDGQPGAGKGQSGRHQLLAFVTLLETNKPYVSNCVRVPALQLLLLVSNCVDSNGDCTRLVVDGWLELCLSDGERTLGVVSTALELRAEWERLLQAQLCKRRPSARDLQHLSDRLVRFLLYTEVNYTIRRLTALQSQNLYVGPQSDPTTSDAQALKTIFPGWDPQPDPIKGGLRVSSYFTYNCLSDPSDLYSECLRTFWTCPHCALYMPFTPLERMQHQASCKPPEEQPAQEESESETAAPSSSSSLSRLYHCDICDKDLTLTSTEILKHKRQHAVAS</sequence>
<dbReference type="CDD" id="cd17979">
    <property type="entry name" value="DEXHc_DHX34"/>
    <property type="match status" value="1"/>
</dbReference>
<dbReference type="SMART" id="SM00490">
    <property type="entry name" value="HELICc"/>
    <property type="match status" value="1"/>
</dbReference>
<dbReference type="Pfam" id="PF07717">
    <property type="entry name" value="OB_NTP_bind"/>
    <property type="match status" value="1"/>
</dbReference>
<dbReference type="Pfam" id="PF00271">
    <property type="entry name" value="Helicase_C"/>
    <property type="match status" value="1"/>
</dbReference>
<dbReference type="Pfam" id="PF21010">
    <property type="entry name" value="HA2_C"/>
    <property type="match status" value="1"/>
</dbReference>